<accession>A0AC60PS79</accession>
<proteinExistence type="predicted"/>
<sequence length="125" mass="13773">MDAEEATKKTRKKGWPDETAVIWEEYVAAPAPTYTGHFVSSSSRGGDGGSGGRPALLHATPFNPTKVSLSESRGHRNAVVADRGPPRWVEFLAEREGLLYFWIRWESPKKCAWLGSNAGAEEMLI</sequence>
<organism evidence="1 2">
    <name type="scientific">Ixodes persulcatus</name>
    <name type="common">Taiga tick</name>
    <dbReference type="NCBI Taxonomy" id="34615"/>
    <lineage>
        <taxon>Eukaryota</taxon>
        <taxon>Metazoa</taxon>
        <taxon>Ecdysozoa</taxon>
        <taxon>Arthropoda</taxon>
        <taxon>Chelicerata</taxon>
        <taxon>Arachnida</taxon>
        <taxon>Acari</taxon>
        <taxon>Parasitiformes</taxon>
        <taxon>Ixodida</taxon>
        <taxon>Ixodoidea</taxon>
        <taxon>Ixodidae</taxon>
        <taxon>Ixodinae</taxon>
        <taxon>Ixodes</taxon>
    </lineage>
</organism>
<comment type="caution">
    <text evidence="1">The sequence shown here is derived from an EMBL/GenBank/DDBJ whole genome shotgun (WGS) entry which is preliminary data.</text>
</comment>
<keyword evidence="2" id="KW-1185">Reference proteome</keyword>
<gene>
    <name evidence="1" type="ORF">HPB47_000722</name>
</gene>
<evidence type="ECO:0000313" key="2">
    <source>
        <dbReference type="Proteomes" id="UP000805193"/>
    </source>
</evidence>
<evidence type="ECO:0000313" key="1">
    <source>
        <dbReference type="EMBL" id="KAG0423492.1"/>
    </source>
</evidence>
<name>A0AC60PS79_IXOPE</name>
<dbReference type="Proteomes" id="UP000805193">
    <property type="component" value="Unassembled WGS sequence"/>
</dbReference>
<reference evidence="1 2" key="1">
    <citation type="journal article" date="2020" name="Cell">
        <title>Large-Scale Comparative Analyses of Tick Genomes Elucidate Their Genetic Diversity and Vector Capacities.</title>
        <authorList>
            <consortium name="Tick Genome and Microbiome Consortium (TIGMIC)"/>
            <person name="Jia N."/>
            <person name="Wang J."/>
            <person name="Shi W."/>
            <person name="Du L."/>
            <person name="Sun Y."/>
            <person name="Zhan W."/>
            <person name="Jiang J.F."/>
            <person name="Wang Q."/>
            <person name="Zhang B."/>
            <person name="Ji P."/>
            <person name="Bell-Sakyi L."/>
            <person name="Cui X.M."/>
            <person name="Yuan T.T."/>
            <person name="Jiang B.G."/>
            <person name="Yang W.F."/>
            <person name="Lam T.T."/>
            <person name="Chang Q.C."/>
            <person name="Ding S.J."/>
            <person name="Wang X.J."/>
            <person name="Zhu J.G."/>
            <person name="Ruan X.D."/>
            <person name="Zhao L."/>
            <person name="Wei J.T."/>
            <person name="Ye R.Z."/>
            <person name="Que T.C."/>
            <person name="Du C.H."/>
            <person name="Zhou Y.H."/>
            <person name="Cheng J.X."/>
            <person name="Dai P.F."/>
            <person name="Guo W.B."/>
            <person name="Han X.H."/>
            <person name="Huang E.J."/>
            <person name="Li L.F."/>
            <person name="Wei W."/>
            <person name="Gao Y.C."/>
            <person name="Liu J.Z."/>
            <person name="Shao H.Z."/>
            <person name="Wang X."/>
            <person name="Wang C.C."/>
            <person name="Yang T.C."/>
            <person name="Huo Q.B."/>
            <person name="Li W."/>
            <person name="Chen H.Y."/>
            <person name="Chen S.E."/>
            <person name="Zhou L.G."/>
            <person name="Ni X.B."/>
            <person name="Tian J.H."/>
            <person name="Sheng Y."/>
            <person name="Liu T."/>
            <person name="Pan Y.S."/>
            <person name="Xia L.Y."/>
            <person name="Li J."/>
            <person name="Zhao F."/>
            <person name="Cao W.C."/>
        </authorList>
    </citation>
    <scope>NUCLEOTIDE SEQUENCE [LARGE SCALE GENOMIC DNA]</scope>
    <source>
        <strain evidence="1">Iper-2018</strain>
    </source>
</reference>
<protein>
    <submittedName>
        <fullName evidence="1">Uncharacterized protein</fullName>
    </submittedName>
</protein>
<dbReference type="EMBL" id="JABSTQ010010094">
    <property type="protein sequence ID" value="KAG0423492.1"/>
    <property type="molecule type" value="Genomic_DNA"/>
</dbReference>